<dbReference type="Gene3D" id="1.20.1260.10">
    <property type="match status" value="1"/>
</dbReference>
<dbReference type="PANTHER" id="PTHR30565">
    <property type="entry name" value="PROTEIN YCIF"/>
    <property type="match status" value="1"/>
</dbReference>
<gene>
    <name evidence="2" type="ORF">NDI56_10055</name>
</gene>
<evidence type="ECO:0000313" key="3">
    <source>
        <dbReference type="Proteomes" id="UP001259659"/>
    </source>
</evidence>
<keyword evidence="3" id="KW-1185">Reference proteome</keyword>
<dbReference type="PANTHER" id="PTHR30565:SF9">
    <property type="entry name" value="PROTEIN YCIF"/>
    <property type="match status" value="1"/>
</dbReference>
<organism evidence="2 3">
    <name type="scientific">Haloarcula saliterrae</name>
    <dbReference type="NCBI Taxonomy" id="2950534"/>
    <lineage>
        <taxon>Archaea</taxon>
        <taxon>Methanobacteriati</taxon>
        <taxon>Methanobacteriota</taxon>
        <taxon>Stenosarchaea group</taxon>
        <taxon>Halobacteria</taxon>
        <taxon>Halobacteriales</taxon>
        <taxon>Haloarculaceae</taxon>
        <taxon>Haloarcula</taxon>
    </lineage>
</organism>
<reference evidence="2 3" key="1">
    <citation type="submission" date="2022-06" db="EMBL/GenBank/DDBJ databases">
        <title>Haloarcula sp. a new haloarchaeum isolate from saline soil.</title>
        <authorList>
            <person name="Strakova D."/>
            <person name="Galisteo C."/>
            <person name="Sanchez-Porro C."/>
            <person name="Ventosa A."/>
        </authorList>
    </citation>
    <scope>NUCLEOTIDE SEQUENCE [LARGE SCALE GENOMIC DNA]</scope>
    <source>
        <strain evidence="2 3">S1CR25-12</strain>
    </source>
</reference>
<dbReference type="EMBL" id="JAMQON010000002">
    <property type="protein sequence ID" value="MDS0259735.1"/>
    <property type="molecule type" value="Genomic_DNA"/>
</dbReference>
<dbReference type="RefSeq" id="WP_310919374.1">
    <property type="nucleotide sequence ID" value="NZ_JAMQON010000002.1"/>
</dbReference>
<accession>A0ABU2FD17</accession>
<dbReference type="Pfam" id="PF05974">
    <property type="entry name" value="DUF892"/>
    <property type="match status" value="1"/>
</dbReference>
<feature type="compositionally biased region" description="Low complexity" evidence="1">
    <location>
        <begin position="159"/>
        <end position="176"/>
    </location>
</feature>
<dbReference type="InterPro" id="IPR010287">
    <property type="entry name" value="DUF892_YciF-like"/>
</dbReference>
<sequence length="185" mass="20636">MQTIDQLFVTELWEALGAEQTVAATLERLTQCQSDPRLQQAFGAHLAETRTQIDRLEQALSMLGEPATPTFCEGIQGIVDEHAAFVLKNSPSPQVHAAFDLGAAQKVEHYEMATYEHLVGLADRLGYRQIAQLLETSLTEELRQLERLGAIDLVEPVPAQQQRAVQQQRPVAQQRQHPSGQFGQR</sequence>
<evidence type="ECO:0000256" key="1">
    <source>
        <dbReference type="SAM" id="MobiDB-lite"/>
    </source>
</evidence>
<protein>
    <submittedName>
        <fullName evidence="2">Ferritin-like domain-containing protein</fullName>
    </submittedName>
</protein>
<name>A0ABU2FD17_9EURY</name>
<dbReference type="SUPFAM" id="SSF47240">
    <property type="entry name" value="Ferritin-like"/>
    <property type="match status" value="1"/>
</dbReference>
<evidence type="ECO:0000313" key="2">
    <source>
        <dbReference type="EMBL" id="MDS0259735.1"/>
    </source>
</evidence>
<dbReference type="InterPro" id="IPR047114">
    <property type="entry name" value="YciF"/>
</dbReference>
<dbReference type="InterPro" id="IPR012347">
    <property type="entry name" value="Ferritin-like"/>
</dbReference>
<proteinExistence type="predicted"/>
<dbReference type="Proteomes" id="UP001259659">
    <property type="component" value="Unassembled WGS sequence"/>
</dbReference>
<comment type="caution">
    <text evidence="2">The sequence shown here is derived from an EMBL/GenBank/DDBJ whole genome shotgun (WGS) entry which is preliminary data.</text>
</comment>
<dbReference type="InterPro" id="IPR009078">
    <property type="entry name" value="Ferritin-like_SF"/>
</dbReference>
<feature type="region of interest" description="Disordered" evidence="1">
    <location>
        <begin position="159"/>
        <end position="185"/>
    </location>
</feature>